<evidence type="ECO:0000259" key="2">
    <source>
        <dbReference type="Pfam" id="PF07687"/>
    </source>
</evidence>
<dbReference type="RefSeq" id="WP_237977581.1">
    <property type="nucleotide sequence ID" value="NZ_JAKNCT010000001.1"/>
</dbReference>
<dbReference type="Pfam" id="PF01546">
    <property type="entry name" value="Peptidase_M20"/>
    <property type="match status" value="1"/>
</dbReference>
<dbReference type="PANTHER" id="PTHR43808">
    <property type="entry name" value="ACETYLORNITHINE DEACETYLASE"/>
    <property type="match status" value="1"/>
</dbReference>
<gene>
    <name evidence="3" type="ORF">MAF45_00440</name>
</gene>
<dbReference type="Gene3D" id="3.40.630.10">
    <property type="entry name" value="Zn peptidases"/>
    <property type="match status" value="1"/>
</dbReference>
<comment type="caution">
    <text evidence="3">The sequence shown here is derived from an EMBL/GenBank/DDBJ whole genome shotgun (WGS) entry which is preliminary data.</text>
</comment>
<dbReference type="Proteomes" id="UP001297600">
    <property type="component" value="Unassembled WGS sequence"/>
</dbReference>
<evidence type="ECO:0000256" key="1">
    <source>
        <dbReference type="ARBA" id="ARBA00022801"/>
    </source>
</evidence>
<dbReference type="PANTHER" id="PTHR43808:SF17">
    <property type="entry name" value="PEPTIDASE M20"/>
    <property type="match status" value="1"/>
</dbReference>
<dbReference type="EMBL" id="JAKNCT010000001">
    <property type="protein sequence ID" value="MCG5029925.1"/>
    <property type="molecule type" value="Genomic_DNA"/>
</dbReference>
<proteinExistence type="predicted"/>
<sequence>MPITEIDKLPALPEEFVAARDKLKSDAGVQALLEAIRADDERTMEEQIKICEIPAPPFKEKKRGEYLLGLFRQYGLKDAYMDEEGNVVGRRKGSGRGPVVQIAAHQDTVFPEGTDVTVKREGNILRAPGISDDTRGLASMLSLLRCLEASGIETEGDLLFTASVGEEGNGDLRGQKYMHYVKKVHVDGFIGLDAANVGRILAGATGSHRWLISYDGPGGHSFHKFGIAPSAIHAMGRAIAKFADLNPPEDPKTTFNLGVIKGGSTVNSIAAHCEAQLDLRSGDNGHLLELEKTILTAFDEALEEENRRVNASGDMVLKLSKKQIGDRPAGPGDDMSPVILAARAGQQALGIKLEKYTSASTDHNIPLSLGIPATTLGVGGKEGNNHALNEWWEHDRPWLSPQLAGFTALLLTGVKGLTKPLLPVRG</sequence>
<protein>
    <submittedName>
        <fullName evidence="3">M20/M25/M40 family metallo-hydrolase</fullName>
    </submittedName>
</protein>
<dbReference type="Gene3D" id="3.30.70.360">
    <property type="match status" value="1"/>
</dbReference>
<keyword evidence="4" id="KW-1185">Reference proteome</keyword>
<dbReference type="InterPro" id="IPR002933">
    <property type="entry name" value="Peptidase_M20"/>
</dbReference>
<dbReference type="SUPFAM" id="SSF53187">
    <property type="entry name" value="Zn-dependent exopeptidases"/>
    <property type="match status" value="1"/>
</dbReference>
<organism evidence="3 4">
    <name type="scientific">Mesosutterella porci</name>
    <dbReference type="NCBI Taxonomy" id="2915351"/>
    <lineage>
        <taxon>Bacteria</taxon>
        <taxon>Pseudomonadati</taxon>
        <taxon>Pseudomonadota</taxon>
        <taxon>Betaproteobacteria</taxon>
        <taxon>Burkholderiales</taxon>
        <taxon>Sutterellaceae</taxon>
        <taxon>Mesosutterella</taxon>
    </lineage>
</organism>
<reference evidence="3 4" key="1">
    <citation type="submission" date="2022-02" db="EMBL/GenBank/DDBJ databases">
        <title>Mesosutterella porci, a novel member of the family Sutterellaceae from pig feces.</title>
        <authorList>
            <person name="Wylensek D."/>
            <person name="Clavel T."/>
        </authorList>
    </citation>
    <scope>NUCLEOTIDE SEQUENCE [LARGE SCALE GENOMIC DNA]</scope>
    <source>
        <strain evidence="4">oilRF-744-wt-GAM-9</strain>
    </source>
</reference>
<evidence type="ECO:0000313" key="4">
    <source>
        <dbReference type="Proteomes" id="UP001297600"/>
    </source>
</evidence>
<accession>A0ABS9MNU5</accession>
<feature type="domain" description="Peptidase M20 dimerisation" evidence="2">
    <location>
        <begin position="205"/>
        <end position="304"/>
    </location>
</feature>
<dbReference type="InterPro" id="IPR011650">
    <property type="entry name" value="Peptidase_M20_dimer"/>
</dbReference>
<dbReference type="InterPro" id="IPR050072">
    <property type="entry name" value="Peptidase_M20A"/>
</dbReference>
<dbReference type="Pfam" id="PF07687">
    <property type="entry name" value="M20_dimer"/>
    <property type="match status" value="1"/>
</dbReference>
<name>A0ABS9MNU5_9BURK</name>
<keyword evidence="1" id="KW-0378">Hydrolase</keyword>
<evidence type="ECO:0000313" key="3">
    <source>
        <dbReference type="EMBL" id="MCG5029925.1"/>
    </source>
</evidence>